<organism evidence="1 2">
    <name type="scientific">Hymenobacter cavernae</name>
    <dbReference type="NCBI Taxonomy" id="2044852"/>
    <lineage>
        <taxon>Bacteria</taxon>
        <taxon>Pseudomonadati</taxon>
        <taxon>Bacteroidota</taxon>
        <taxon>Cytophagia</taxon>
        <taxon>Cytophagales</taxon>
        <taxon>Hymenobacteraceae</taxon>
        <taxon>Hymenobacter</taxon>
    </lineage>
</organism>
<sequence length="268" mass="30919">MPVETHARATVLTKLGPYFDSQWAMNELWEDSLAEVATYAAEQVVDDEIRRFDCTLITQKEEFTPQYNVKTDDYARKDLFPVLKVSQMYSVPTDQYPRHFLTSLFFRRDQPVPLYKLTTSVQDGCGTTFKAINDDGLQYLEVYDSYRDKQGAGRRQLRHEVLFEDALPYTLRSLRFARFPAFSVAVCATRQTNDAQPPAYYAAQVRVADGLIADTAEPAWRVTVALADRKENVYWFGKQYPNLLLRQTTWDGRNLTLKSTRRAPCPKP</sequence>
<evidence type="ECO:0000313" key="2">
    <source>
        <dbReference type="Proteomes" id="UP000632273"/>
    </source>
</evidence>
<reference evidence="2" key="1">
    <citation type="journal article" date="2019" name="Int. J. Syst. Evol. Microbiol.">
        <title>The Global Catalogue of Microorganisms (GCM) 10K type strain sequencing project: providing services to taxonomists for standard genome sequencing and annotation.</title>
        <authorList>
            <consortium name="The Broad Institute Genomics Platform"/>
            <consortium name="The Broad Institute Genome Sequencing Center for Infectious Disease"/>
            <person name="Wu L."/>
            <person name="Ma J."/>
        </authorList>
    </citation>
    <scope>NUCLEOTIDE SEQUENCE [LARGE SCALE GENOMIC DNA]</scope>
    <source>
        <strain evidence="2">CGMCC 1.15197</strain>
    </source>
</reference>
<protein>
    <submittedName>
        <fullName evidence="1">Uncharacterized protein</fullName>
    </submittedName>
</protein>
<evidence type="ECO:0000313" key="1">
    <source>
        <dbReference type="EMBL" id="GGF10436.1"/>
    </source>
</evidence>
<comment type="caution">
    <text evidence="1">The sequence shown here is derived from an EMBL/GenBank/DDBJ whole genome shotgun (WGS) entry which is preliminary data.</text>
</comment>
<name>A0ABQ1U5F1_9BACT</name>
<accession>A0ABQ1U5F1</accession>
<proteinExistence type="predicted"/>
<keyword evidence="2" id="KW-1185">Reference proteome</keyword>
<dbReference type="EMBL" id="BMHT01000003">
    <property type="protein sequence ID" value="GGF10436.1"/>
    <property type="molecule type" value="Genomic_DNA"/>
</dbReference>
<gene>
    <name evidence="1" type="ORF">GCM10011383_21990</name>
</gene>
<dbReference type="Proteomes" id="UP000632273">
    <property type="component" value="Unassembled WGS sequence"/>
</dbReference>